<dbReference type="CDD" id="cd00112">
    <property type="entry name" value="LDLa"/>
    <property type="match status" value="1"/>
</dbReference>
<evidence type="ECO:0000256" key="17">
    <source>
        <dbReference type="SAM" id="MobiDB-lite"/>
    </source>
</evidence>
<dbReference type="SFLD" id="SFLDS00029">
    <property type="entry name" value="Radical_SAM"/>
    <property type="match status" value="1"/>
</dbReference>
<evidence type="ECO:0000256" key="6">
    <source>
        <dbReference type="ARBA" id="ARBA00022485"/>
    </source>
</evidence>
<dbReference type="STRING" id="53468.A0A0R3U8D9"/>
<dbReference type="PROSITE" id="PS01278">
    <property type="entry name" value="MTTASE_RADICAL"/>
    <property type="match status" value="1"/>
</dbReference>
<dbReference type="InterPro" id="IPR023415">
    <property type="entry name" value="LDLR_class-A_CS"/>
</dbReference>
<dbReference type="InterPro" id="IPR020612">
    <property type="entry name" value="Methylthiotransferase_CS"/>
</dbReference>
<dbReference type="PANTHER" id="PTHR11918:SF45">
    <property type="entry name" value="THREONYLCARBAMOYLADENOSINE TRNA METHYLTHIOTRANSFERASE"/>
    <property type="match status" value="1"/>
</dbReference>
<evidence type="ECO:0000256" key="7">
    <source>
        <dbReference type="ARBA" id="ARBA00022679"/>
    </source>
</evidence>
<keyword evidence="11" id="KW-0408">Iron</keyword>
<keyword evidence="23" id="KW-1185">Reference proteome</keyword>
<evidence type="ECO:0000256" key="5">
    <source>
        <dbReference type="ARBA" id="ARBA00018810"/>
    </source>
</evidence>
<keyword evidence="12" id="KW-0411">Iron-sulfur</keyword>
<sequence>MDIEDAPVDSVRPRTISSVHPRFIKKKNCAEEPDAVGDNIPGTQRIFVQVWGCAHNISDAEYMAGLLSTYGYKVTLGGSSSVAKSDDGCACSDKTFKGANCSNGDRECRGQNCRSPNHDEAEKEAADLWLLNSCTVKGPAEDHFRNAVMAAKARAKKVVVAGCVPQGSPNVAYLKDVSVVGVQQIDRVVEVVEQTLMGNTVRFMEKRVGSDENGLGGSGRKRRLGGAPLSLPKIRRNPLIEILVVSTGCLNACTYCKTKHARGVLASYTVAELVQRAIEAFNDGVREIWLTSEDLGAYGRDLPRFDYHLPTTPATVAEKWPNHLTLADLLFALVPTIPAGCMLRLGMTNPPYILDQLEEVAAVLRHPRVYAFVHIPVQSGSNSVLESMRRAYTVEEFQRVVECLTSGVHSVDGDKLTVATDLICGFPTETEADFQDTVKLVERYKFPVLFINQFFARPGTPAATMKRVATTAEVKKRTRRLHDLFRSYCPFDGRVGRVYRVLITEASTDSKHWVGHTKAYEQILLPKDPDLQGRIVLVEVTECDKFFMRGKVIDRGPFESLSVGEDDGFQLSLQTVGGPARVPEDICHKSTIPKVILSKTKSGFDSSSVVSFLNYILHDEFDVKSNEIVNFSMSNYTLLLSRDSRHVWKFRAENGSRITIRKRFAHLYPGDKISVFDVTAGRKSVIAIYQAGNSSENKITSFSDTVSMEFSPSSKVSPLSLGMEKYKMMGCGDCSITSLRFLCVSLNSTNLSDLRGECISLDRICDSQVDCANGSDESSDLCNSTYANASSHLRHSSIAQQIAKQVALRIVDDAIIAASSRLDSRLRTLLTYVLSALLGPLLVIMTVGFMCKGNNAAQIVKTFCVLALTEARFNSPIQRLIRDEIRRRPPPPTYDEALNNSLFEEPVLEGVPPPAPPDPRPGALSQARIATVRELSMKPAPTFVDVAVSCNLQVQRRCEPTPTEAAPQTFITPVPAHPPSRGLLGRWLLSALRWRRGGERGDYEQPEVSEATVASFMHEDGELGSILSRRESVNGNDDRSPETGTRGVFEWCSSTKSL</sequence>
<dbReference type="InterPro" id="IPR058240">
    <property type="entry name" value="rSAM_sf"/>
</dbReference>
<dbReference type="GO" id="GO:0035598">
    <property type="term" value="F:tRNA (N(6)-L-threonylcarbamoyladenosine(37)-C(2))-methylthiotransferase activity"/>
    <property type="evidence" value="ECO:0007669"/>
    <property type="project" value="UniProtKB-EC"/>
</dbReference>
<feature type="region of interest" description="Disordered" evidence="17">
    <location>
        <begin position="1026"/>
        <end position="1058"/>
    </location>
</feature>
<dbReference type="Pfam" id="PF01938">
    <property type="entry name" value="TRAM"/>
    <property type="match status" value="1"/>
</dbReference>
<keyword evidence="6" id="KW-0004">4Fe-4S</keyword>
<evidence type="ECO:0000256" key="9">
    <source>
        <dbReference type="ARBA" id="ARBA00022694"/>
    </source>
</evidence>
<dbReference type="InterPro" id="IPR007197">
    <property type="entry name" value="rSAM"/>
</dbReference>
<dbReference type="FunFam" id="3.80.30.20:FF:000002">
    <property type="entry name" value="threonylcarbamoyladenosine tRNA methylthiotransferase isoform X2"/>
    <property type="match status" value="1"/>
</dbReference>
<comment type="cofactor">
    <cofactor evidence="1">
        <name>[4Fe-4S] cluster</name>
        <dbReference type="ChEBI" id="CHEBI:49883"/>
    </cofactor>
</comment>
<evidence type="ECO:0000256" key="16">
    <source>
        <dbReference type="PROSITE-ProRule" id="PRU00124"/>
    </source>
</evidence>
<comment type="function">
    <text evidence="2">Catalyzes the methylthiolation of N6-threonylcarbamoyladenosine (t(6)A), leading to the formation of 2-methylthio-N6-threonylcarbamoyladenosine (ms(2)t(6)A) at position 37 in tRNAs that read codons beginning with adenine.</text>
</comment>
<evidence type="ECO:0000256" key="2">
    <source>
        <dbReference type="ARBA" id="ARBA00002399"/>
    </source>
</evidence>
<dbReference type="PROSITE" id="PS51449">
    <property type="entry name" value="MTTASE_N"/>
    <property type="match status" value="1"/>
</dbReference>
<dbReference type="Gene3D" id="3.80.30.20">
    <property type="entry name" value="tm_1862 like domain"/>
    <property type="match status" value="1"/>
</dbReference>
<dbReference type="InterPro" id="IPR006638">
    <property type="entry name" value="Elp3/MiaA/NifB-like_rSAM"/>
</dbReference>
<keyword evidence="13" id="KW-1015">Disulfide bond</keyword>
<evidence type="ECO:0000256" key="13">
    <source>
        <dbReference type="ARBA" id="ARBA00023157"/>
    </source>
</evidence>
<reference evidence="22 23" key="1">
    <citation type="submission" date="2018-10" db="EMBL/GenBank/DDBJ databases">
        <authorList>
            <consortium name="Pathogen Informatics"/>
        </authorList>
    </citation>
    <scope>NUCLEOTIDE SEQUENCE [LARGE SCALE GENOMIC DNA]</scope>
</reference>
<dbReference type="NCBIfam" id="TIGR01578">
    <property type="entry name" value="MiaB-like-B"/>
    <property type="match status" value="1"/>
</dbReference>
<evidence type="ECO:0000256" key="15">
    <source>
        <dbReference type="ARBA" id="ARBA00051661"/>
    </source>
</evidence>
<evidence type="ECO:0000256" key="8">
    <source>
        <dbReference type="ARBA" id="ARBA00022691"/>
    </source>
</evidence>
<dbReference type="InterPro" id="IPR006466">
    <property type="entry name" value="MiaB-like_arc_euk"/>
</dbReference>
<proteinExistence type="inferred from homology"/>
<evidence type="ECO:0000256" key="11">
    <source>
        <dbReference type="ARBA" id="ARBA00023004"/>
    </source>
</evidence>
<dbReference type="PROSITE" id="PS01209">
    <property type="entry name" value="LDLRA_1"/>
    <property type="match status" value="1"/>
</dbReference>
<comment type="similarity">
    <text evidence="3">Belongs to the methylthiotransferase family. CDKAL1 subfamily.</text>
</comment>
<keyword evidence="18" id="KW-0812">Transmembrane</keyword>
<comment type="catalytic activity">
    <reaction evidence="15">
        <text>N(6)-L-threonylcarbamoyladenosine(37) in tRNA + (sulfur carrier)-SH + AH2 + 2 S-adenosyl-L-methionine = 2-methylsulfanyl-N(6)-L-threonylcarbamoyladenosine(37) in tRNA + (sulfur carrier)-H + 5'-deoxyadenosine + L-methionine + A + S-adenosyl-L-homocysteine + 2 H(+)</text>
        <dbReference type="Rhea" id="RHEA:37075"/>
        <dbReference type="Rhea" id="RHEA-COMP:10163"/>
        <dbReference type="Rhea" id="RHEA-COMP:11092"/>
        <dbReference type="Rhea" id="RHEA-COMP:14737"/>
        <dbReference type="Rhea" id="RHEA-COMP:14739"/>
        <dbReference type="ChEBI" id="CHEBI:13193"/>
        <dbReference type="ChEBI" id="CHEBI:15378"/>
        <dbReference type="ChEBI" id="CHEBI:17319"/>
        <dbReference type="ChEBI" id="CHEBI:17499"/>
        <dbReference type="ChEBI" id="CHEBI:29917"/>
        <dbReference type="ChEBI" id="CHEBI:57844"/>
        <dbReference type="ChEBI" id="CHEBI:57856"/>
        <dbReference type="ChEBI" id="CHEBI:59789"/>
        <dbReference type="ChEBI" id="CHEBI:64428"/>
        <dbReference type="ChEBI" id="CHEBI:74418"/>
        <dbReference type="ChEBI" id="CHEBI:74420"/>
        <dbReference type="EC" id="2.8.4.5"/>
    </reaction>
</comment>
<dbReference type="AlphaFoldDB" id="A0A0R3U8D9"/>
<evidence type="ECO:0000259" key="20">
    <source>
        <dbReference type="PROSITE" id="PS51449"/>
    </source>
</evidence>
<dbReference type="InterPro" id="IPR023404">
    <property type="entry name" value="rSAM_horseshoe"/>
</dbReference>
<dbReference type="Pfam" id="PF00919">
    <property type="entry name" value="UPF0004"/>
    <property type="match status" value="1"/>
</dbReference>
<dbReference type="PROSITE" id="PS50068">
    <property type="entry name" value="LDLRA_2"/>
    <property type="match status" value="1"/>
</dbReference>
<keyword evidence="8" id="KW-0949">S-adenosyl-L-methionine</keyword>
<dbReference type="InterPro" id="IPR002792">
    <property type="entry name" value="TRAM_dom"/>
</dbReference>
<dbReference type="Pfam" id="PF04055">
    <property type="entry name" value="Radical_SAM"/>
    <property type="match status" value="1"/>
</dbReference>
<feature type="domain" description="Radical SAM core" evidence="21">
    <location>
        <begin position="235"/>
        <end position="492"/>
    </location>
</feature>
<evidence type="ECO:0000259" key="19">
    <source>
        <dbReference type="PROSITE" id="PS50926"/>
    </source>
</evidence>
<keyword evidence="18" id="KW-1133">Transmembrane helix</keyword>
<dbReference type="Proteomes" id="UP000267029">
    <property type="component" value="Unassembled WGS sequence"/>
</dbReference>
<evidence type="ECO:0000259" key="21">
    <source>
        <dbReference type="PROSITE" id="PS51918"/>
    </source>
</evidence>
<dbReference type="OrthoDB" id="1730074at2759"/>
<dbReference type="SMART" id="SM00192">
    <property type="entry name" value="LDLa"/>
    <property type="match status" value="1"/>
</dbReference>
<evidence type="ECO:0000256" key="4">
    <source>
        <dbReference type="ARBA" id="ARBA00013273"/>
    </source>
</evidence>
<dbReference type="SUPFAM" id="SSF57424">
    <property type="entry name" value="LDL receptor-like module"/>
    <property type="match status" value="1"/>
</dbReference>
<gene>
    <name evidence="22" type="ORF">MCOS_LOCUS3139</name>
</gene>
<dbReference type="Gene3D" id="3.40.50.12160">
    <property type="entry name" value="Methylthiotransferase, N-terminal domain"/>
    <property type="match status" value="1"/>
</dbReference>
<feature type="domain" description="MTTase N-terminal" evidence="20">
    <location>
        <begin position="44"/>
        <end position="197"/>
    </location>
</feature>
<feature type="compositionally biased region" description="Basic and acidic residues" evidence="17">
    <location>
        <begin position="1028"/>
        <end position="1041"/>
    </location>
</feature>
<dbReference type="PROSITE" id="PS50926">
    <property type="entry name" value="TRAM"/>
    <property type="match status" value="1"/>
</dbReference>
<keyword evidence="10" id="KW-0479">Metal-binding</keyword>
<evidence type="ECO:0000256" key="3">
    <source>
        <dbReference type="ARBA" id="ARBA00008616"/>
    </source>
</evidence>
<evidence type="ECO:0000256" key="12">
    <source>
        <dbReference type="ARBA" id="ARBA00023014"/>
    </source>
</evidence>
<dbReference type="InterPro" id="IPR036055">
    <property type="entry name" value="LDL_receptor-like_sf"/>
</dbReference>
<name>A0A0R3U8D9_MESCO</name>
<dbReference type="InterPro" id="IPR002172">
    <property type="entry name" value="LDrepeatLR_classA_rpt"/>
</dbReference>
<evidence type="ECO:0000256" key="1">
    <source>
        <dbReference type="ARBA" id="ARBA00001966"/>
    </source>
</evidence>
<evidence type="ECO:0000313" key="22">
    <source>
        <dbReference type="EMBL" id="VDD77136.1"/>
    </source>
</evidence>
<dbReference type="SFLD" id="SFLDG01082">
    <property type="entry name" value="B12-binding_domain_containing"/>
    <property type="match status" value="1"/>
</dbReference>
<dbReference type="GO" id="GO:0051539">
    <property type="term" value="F:4 iron, 4 sulfur cluster binding"/>
    <property type="evidence" value="ECO:0007669"/>
    <property type="project" value="UniProtKB-KW"/>
</dbReference>
<evidence type="ECO:0000313" key="23">
    <source>
        <dbReference type="Proteomes" id="UP000267029"/>
    </source>
</evidence>
<dbReference type="GO" id="GO:0046872">
    <property type="term" value="F:metal ion binding"/>
    <property type="evidence" value="ECO:0007669"/>
    <property type="project" value="UniProtKB-KW"/>
</dbReference>
<evidence type="ECO:0000256" key="10">
    <source>
        <dbReference type="ARBA" id="ARBA00022723"/>
    </source>
</evidence>
<dbReference type="InterPro" id="IPR038135">
    <property type="entry name" value="Methylthiotransferase_N_sf"/>
</dbReference>
<organism evidence="22 23">
    <name type="scientific">Mesocestoides corti</name>
    <name type="common">Flatworm</name>
    <dbReference type="NCBI Taxonomy" id="53468"/>
    <lineage>
        <taxon>Eukaryota</taxon>
        <taxon>Metazoa</taxon>
        <taxon>Spiralia</taxon>
        <taxon>Lophotrochozoa</taxon>
        <taxon>Platyhelminthes</taxon>
        <taxon>Cestoda</taxon>
        <taxon>Eucestoda</taxon>
        <taxon>Cyclophyllidea</taxon>
        <taxon>Mesocestoididae</taxon>
        <taxon>Mesocestoides</taxon>
    </lineage>
</organism>
<dbReference type="GO" id="GO:0005783">
    <property type="term" value="C:endoplasmic reticulum"/>
    <property type="evidence" value="ECO:0007669"/>
    <property type="project" value="TreeGrafter"/>
</dbReference>
<dbReference type="SMART" id="SM00729">
    <property type="entry name" value="Elp3"/>
    <property type="match status" value="1"/>
</dbReference>
<dbReference type="PANTHER" id="PTHR11918">
    <property type="entry name" value="RADICAL SAM PROTEINS"/>
    <property type="match status" value="1"/>
</dbReference>
<dbReference type="Gene3D" id="2.40.128.620">
    <property type="match status" value="1"/>
</dbReference>
<dbReference type="EC" id="2.8.4.5" evidence="4"/>
<evidence type="ECO:0000256" key="18">
    <source>
        <dbReference type="SAM" id="Phobius"/>
    </source>
</evidence>
<dbReference type="InterPro" id="IPR005839">
    <property type="entry name" value="Methylthiotransferase"/>
</dbReference>
<dbReference type="NCBIfam" id="TIGR00089">
    <property type="entry name" value="MiaB/RimO family radical SAM methylthiotransferase"/>
    <property type="match status" value="1"/>
</dbReference>
<feature type="domain" description="TRAM" evidence="19">
    <location>
        <begin position="492"/>
        <end position="554"/>
    </location>
</feature>
<evidence type="ECO:0000256" key="14">
    <source>
        <dbReference type="ARBA" id="ARBA00031213"/>
    </source>
</evidence>
<dbReference type="PROSITE" id="PS51918">
    <property type="entry name" value="RADICAL_SAM"/>
    <property type="match status" value="1"/>
</dbReference>
<dbReference type="SUPFAM" id="SSF102114">
    <property type="entry name" value="Radical SAM enzymes"/>
    <property type="match status" value="1"/>
</dbReference>
<comment type="caution">
    <text evidence="16">Lacks conserved residue(s) required for the propagation of feature annotation.</text>
</comment>
<feature type="transmembrane region" description="Helical" evidence="18">
    <location>
        <begin position="829"/>
        <end position="851"/>
    </location>
</feature>
<dbReference type="InterPro" id="IPR013848">
    <property type="entry name" value="Methylthiotransferase_N"/>
</dbReference>
<keyword evidence="9" id="KW-0819">tRNA processing</keyword>
<protein>
    <recommendedName>
        <fullName evidence="5">Threonylcarbamoyladenosine tRNA methylthiotransferase</fullName>
        <ecNumber evidence="4">2.8.4.5</ecNumber>
    </recommendedName>
    <alternativeName>
        <fullName evidence="14">tRNA-t(6)A37 methylthiotransferase</fullName>
    </alternativeName>
</protein>
<dbReference type="EMBL" id="UXSR01000644">
    <property type="protein sequence ID" value="VDD77136.1"/>
    <property type="molecule type" value="Genomic_DNA"/>
</dbReference>
<accession>A0A0R3U8D9</accession>
<keyword evidence="7" id="KW-0808">Transferase</keyword>
<keyword evidence="18" id="KW-0472">Membrane</keyword>